<reference evidence="2 3" key="1">
    <citation type="submission" date="2020-08" db="EMBL/GenBank/DDBJ databases">
        <title>Genomic Encyclopedia of Type Strains, Phase IV (KMG-IV): sequencing the most valuable type-strain genomes for metagenomic binning, comparative biology and taxonomic classification.</title>
        <authorList>
            <person name="Goeker M."/>
        </authorList>
    </citation>
    <scope>NUCLEOTIDE SEQUENCE [LARGE SCALE GENOMIC DNA]</scope>
    <source>
        <strain evidence="2 3">DSM 24194</strain>
    </source>
</reference>
<gene>
    <name evidence="2" type="ORF">FHS50_000385</name>
</gene>
<name>A0A839Z112_9SPHN</name>
<dbReference type="Pfam" id="PF07238">
    <property type="entry name" value="PilZ"/>
    <property type="match status" value="1"/>
</dbReference>
<dbReference type="GO" id="GO:0035438">
    <property type="term" value="F:cyclic-di-GMP binding"/>
    <property type="evidence" value="ECO:0007669"/>
    <property type="project" value="InterPro"/>
</dbReference>
<dbReference type="SUPFAM" id="SSF141371">
    <property type="entry name" value="PilZ domain-like"/>
    <property type="match status" value="1"/>
</dbReference>
<evidence type="ECO:0000313" key="2">
    <source>
        <dbReference type="EMBL" id="MBB3763362.1"/>
    </source>
</evidence>
<dbReference type="RefSeq" id="WP_183932715.1">
    <property type="nucleotide sequence ID" value="NZ_JACICF010000001.1"/>
</dbReference>
<dbReference type="Proteomes" id="UP000578569">
    <property type="component" value="Unassembled WGS sequence"/>
</dbReference>
<dbReference type="InterPro" id="IPR009875">
    <property type="entry name" value="PilZ_domain"/>
</dbReference>
<organism evidence="2 3">
    <name type="scientific">Sphingomicrobium lutaoense</name>
    <dbReference type="NCBI Taxonomy" id="515949"/>
    <lineage>
        <taxon>Bacteria</taxon>
        <taxon>Pseudomonadati</taxon>
        <taxon>Pseudomonadota</taxon>
        <taxon>Alphaproteobacteria</taxon>
        <taxon>Sphingomonadales</taxon>
        <taxon>Sphingomonadaceae</taxon>
        <taxon>Sphingomicrobium</taxon>
    </lineage>
</organism>
<comment type="caution">
    <text evidence="2">The sequence shown here is derived from an EMBL/GenBank/DDBJ whole genome shotgun (WGS) entry which is preliminary data.</text>
</comment>
<proteinExistence type="predicted"/>
<evidence type="ECO:0000313" key="3">
    <source>
        <dbReference type="Proteomes" id="UP000578569"/>
    </source>
</evidence>
<sequence>MAVRHTGRLVDSEGVESEVTVIDISSEGCRVQTDGSPMIGEHVRLRVGRMGDYPCQVRWALGNEAGLVFTGPVETLD</sequence>
<accession>A0A839Z112</accession>
<protein>
    <recommendedName>
        <fullName evidence="1">PilZ domain-containing protein</fullName>
    </recommendedName>
</protein>
<evidence type="ECO:0000259" key="1">
    <source>
        <dbReference type="Pfam" id="PF07238"/>
    </source>
</evidence>
<feature type="domain" description="PilZ" evidence="1">
    <location>
        <begin position="4"/>
        <end position="71"/>
    </location>
</feature>
<dbReference type="EMBL" id="JACICF010000001">
    <property type="protein sequence ID" value="MBB3763362.1"/>
    <property type="molecule type" value="Genomic_DNA"/>
</dbReference>
<dbReference type="AlphaFoldDB" id="A0A839Z112"/>
<keyword evidence="3" id="KW-1185">Reference proteome</keyword>